<protein>
    <recommendedName>
        <fullName evidence="2">WAP domain-containing protein</fullName>
    </recommendedName>
</protein>
<dbReference type="Pfam" id="PF00095">
    <property type="entry name" value="WAP"/>
    <property type="match status" value="1"/>
</dbReference>
<dbReference type="Proteomes" id="UP000789390">
    <property type="component" value="Unassembled WGS sequence"/>
</dbReference>
<evidence type="ECO:0000313" key="3">
    <source>
        <dbReference type="EMBL" id="CAH0106660.1"/>
    </source>
</evidence>
<keyword evidence="1" id="KW-0732">Signal</keyword>
<dbReference type="PANTHER" id="PTHR14308">
    <property type="entry name" value="WAP FOUR-DISULFIDE CORE DOMAIN PROTEIN 1"/>
    <property type="match status" value="1"/>
</dbReference>
<reference evidence="3" key="1">
    <citation type="submission" date="2021-11" db="EMBL/GenBank/DDBJ databases">
        <authorList>
            <person name="Schell T."/>
        </authorList>
    </citation>
    <scope>NUCLEOTIDE SEQUENCE</scope>
    <source>
        <strain evidence="3">M5</strain>
    </source>
</reference>
<keyword evidence="4" id="KW-1185">Reference proteome</keyword>
<proteinExistence type="predicted"/>
<gene>
    <name evidence="3" type="ORF">DGAL_LOCUS9817</name>
</gene>
<evidence type="ECO:0000259" key="2">
    <source>
        <dbReference type="Pfam" id="PF00095"/>
    </source>
</evidence>
<dbReference type="GO" id="GO:0005615">
    <property type="term" value="C:extracellular space"/>
    <property type="evidence" value="ECO:0007669"/>
    <property type="project" value="TreeGrafter"/>
</dbReference>
<dbReference type="GO" id="GO:0030414">
    <property type="term" value="F:peptidase inhibitor activity"/>
    <property type="evidence" value="ECO:0007669"/>
    <property type="project" value="InterPro"/>
</dbReference>
<comment type="caution">
    <text evidence="3">The sequence shown here is derived from an EMBL/GenBank/DDBJ whole genome shotgun (WGS) entry which is preliminary data.</text>
</comment>
<dbReference type="InterPro" id="IPR042357">
    <property type="entry name" value="WFDC1"/>
</dbReference>
<dbReference type="PANTHER" id="PTHR14308:SF0">
    <property type="entry name" value="WAP FOUR-DISULFIDE CORE DOMAIN PROTEIN 1"/>
    <property type="match status" value="1"/>
</dbReference>
<feature type="chain" id="PRO_5035295947" description="WAP domain-containing protein" evidence="1">
    <location>
        <begin position="25"/>
        <end position="201"/>
    </location>
</feature>
<dbReference type="AlphaFoldDB" id="A0A8J2RQ70"/>
<dbReference type="EMBL" id="CAKKLH010000224">
    <property type="protein sequence ID" value="CAH0106660.1"/>
    <property type="molecule type" value="Genomic_DNA"/>
</dbReference>
<name>A0A8J2RQ70_9CRUS</name>
<evidence type="ECO:0000313" key="4">
    <source>
        <dbReference type="Proteomes" id="UP000789390"/>
    </source>
</evidence>
<dbReference type="OrthoDB" id="5989673at2759"/>
<organism evidence="3 4">
    <name type="scientific">Daphnia galeata</name>
    <dbReference type="NCBI Taxonomy" id="27404"/>
    <lineage>
        <taxon>Eukaryota</taxon>
        <taxon>Metazoa</taxon>
        <taxon>Ecdysozoa</taxon>
        <taxon>Arthropoda</taxon>
        <taxon>Crustacea</taxon>
        <taxon>Branchiopoda</taxon>
        <taxon>Diplostraca</taxon>
        <taxon>Cladocera</taxon>
        <taxon>Anomopoda</taxon>
        <taxon>Daphniidae</taxon>
        <taxon>Daphnia</taxon>
    </lineage>
</organism>
<evidence type="ECO:0000256" key="1">
    <source>
        <dbReference type="SAM" id="SignalP"/>
    </source>
</evidence>
<sequence length="201" mass="22244">MSRLSSHVAIALLFLVIIPRLVAAGPLDTTVDNNHHLMWQSVEDDVSTEMEDYVNDNPVIEVDDSGVPVCPPVVNHPQACYAKICRSDIDCLGGKTERVCCYNGCIRTCMIKVKPPPFFDYEDTHSDSHHQSDVGMGQSIRAGSAEVAEYQRPAIVLTLPGGCHLTQEQYDTYQKFQVSPNVRQCYCLAGDVFCQINPKAP</sequence>
<feature type="signal peptide" evidence="1">
    <location>
        <begin position="1"/>
        <end position="24"/>
    </location>
</feature>
<accession>A0A8J2RQ70</accession>
<dbReference type="InterPro" id="IPR008197">
    <property type="entry name" value="WAP_dom"/>
</dbReference>
<dbReference type="GO" id="GO:0001558">
    <property type="term" value="P:regulation of cell growth"/>
    <property type="evidence" value="ECO:0007669"/>
    <property type="project" value="TreeGrafter"/>
</dbReference>
<feature type="domain" description="WAP" evidence="2">
    <location>
        <begin position="69"/>
        <end position="110"/>
    </location>
</feature>